<feature type="domain" description="Cytochrome c oxidase assembly factor 3 mitochondrial coiled-coil" evidence="10">
    <location>
        <begin position="24"/>
        <end position="70"/>
    </location>
</feature>
<evidence type="ECO:0000259" key="10">
    <source>
        <dbReference type="Pfam" id="PF09813"/>
    </source>
</evidence>
<sequence length="169" mass="17609">MTDQYVDPKVARASYRPKNVMSPGLKRAREPFRLRNAITGLALAGFAVGVWAYSISAVKQDDFGDVDEEARALMAGSGIQKSEDGAAETGGAAEVSKAIAVPAPAAPTVVSPSIPPLSVGTRRGILPPLLEGRFPSLLDPRTGTLVWSAPPVDNVGKLGSTSSGTRRVL</sequence>
<accession>A0A4Q9MZS5</accession>
<comment type="subunit">
    <text evidence="4 9">Component of 250-400 kDa complexes called cytochrome oxidase assembly intermediates or COA complexes.</text>
</comment>
<evidence type="ECO:0000256" key="6">
    <source>
        <dbReference type="ARBA" id="ARBA00022989"/>
    </source>
</evidence>
<evidence type="ECO:0000256" key="1">
    <source>
        <dbReference type="ARBA" id="ARBA00003064"/>
    </source>
</evidence>
<dbReference type="AlphaFoldDB" id="A0A4Q9MZS5"/>
<comment type="function">
    <text evidence="1 9">Required for assembly of cytochrome c oxidase (complex IV).</text>
</comment>
<dbReference type="InterPro" id="IPR018628">
    <property type="entry name" value="Coa3_CC"/>
</dbReference>
<evidence type="ECO:0000256" key="8">
    <source>
        <dbReference type="ARBA" id="ARBA00023136"/>
    </source>
</evidence>
<evidence type="ECO:0000313" key="11">
    <source>
        <dbReference type="EMBL" id="TBU33077.1"/>
    </source>
</evidence>
<evidence type="ECO:0000256" key="3">
    <source>
        <dbReference type="ARBA" id="ARBA00007035"/>
    </source>
</evidence>
<evidence type="ECO:0000256" key="5">
    <source>
        <dbReference type="ARBA" id="ARBA00022692"/>
    </source>
</evidence>
<dbReference type="GO" id="GO:0033617">
    <property type="term" value="P:mitochondrial respiratory chain complex IV assembly"/>
    <property type="evidence" value="ECO:0007669"/>
    <property type="project" value="UniProtKB-UniRule"/>
</dbReference>
<organism evidence="11">
    <name type="scientific">Dichomitus squalens</name>
    <dbReference type="NCBI Taxonomy" id="114155"/>
    <lineage>
        <taxon>Eukaryota</taxon>
        <taxon>Fungi</taxon>
        <taxon>Dikarya</taxon>
        <taxon>Basidiomycota</taxon>
        <taxon>Agaricomycotina</taxon>
        <taxon>Agaricomycetes</taxon>
        <taxon>Polyporales</taxon>
        <taxon>Polyporaceae</taxon>
        <taxon>Dichomitus</taxon>
    </lineage>
</organism>
<evidence type="ECO:0000256" key="9">
    <source>
        <dbReference type="RuleBase" id="RU367056"/>
    </source>
</evidence>
<proteinExistence type="inferred from homology"/>
<keyword evidence="8 9" id="KW-0472">Membrane</keyword>
<keyword evidence="5 9" id="KW-0812">Transmembrane</keyword>
<evidence type="ECO:0000256" key="2">
    <source>
        <dbReference type="ARBA" id="ARBA00004304"/>
    </source>
</evidence>
<dbReference type="PANTHER" id="PTHR15642">
    <property type="entry name" value="CYTOCHROME C OXIDASE ASSEMBLY FACTOR 3, MITOCHONDRIAL"/>
    <property type="match status" value="1"/>
</dbReference>
<comment type="subcellular location">
    <subcellularLocation>
        <location evidence="2">Mitochondrion membrane</location>
        <topology evidence="2">Single-pass membrane protein</topology>
    </subcellularLocation>
</comment>
<protein>
    <recommendedName>
        <fullName evidence="9">Cytochrome c oxidase assembly factor 3</fullName>
    </recommendedName>
</protein>
<dbReference type="OrthoDB" id="10018333at2759"/>
<name>A0A4Q9MZS5_9APHY</name>
<reference evidence="11" key="1">
    <citation type="submission" date="2019-01" db="EMBL/GenBank/DDBJ databases">
        <title>Draft genome sequences of three monokaryotic isolates of the white-rot basidiomycete fungus Dichomitus squalens.</title>
        <authorList>
            <consortium name="DOE Joint Genome Institute"/>
            <person name="Lopez S.C."/>
            <person name="Andreopoulos B."/>
            <person name="Pangilinan J."/>
            <person name="Lipzen A."/>
            <person name="Riley R."/>
            <person name="Ahrendt S."/>
            <person name="Ng V."/>
            <person name="Barry K."/>
            <person name="Daum C."/>
            <person name="Grigoriev I.V."/>
            <person name="Hilden K.S."/>
            <person name="Makela M.R."/>
            <person name="de Vries R.P."/>
        </authorList>
    </citation>
    <scope>NUCLEOTIDE SEQUENCE [LARGE SCALE GENOMIC DNA]</scope>
    <source>
        <strain evidence="11">OM18370.1</strain>
    </source>
</reference>
<dbReference type="PANTHER" id="PTHR15642:SF3">
    <property type="entry name" value="CYTOCHROME C OXIDASE ASSEMBLY FACTOR 3 HOMOLOG, MITOCHONDRIAL"/>
    <property type="match status" value="1"/>
</dbReference>
<keyword evidence="7 9" id="KW-0496">Mitochondrion</keyword>
<dbReference type="GO" id="GO:0005743">
    <property type="term" value="C:mitochondrial inner membrane"/>
    <property type="evidence" value="ECO:0007669"/>
    <property type="project" value="UniProtKB-UniRule"/>
</dbReference>
<dbReference type="Pfam" id="PF09813">
    <property type="entry name" value="Coa3_cc"/>
    <property type="match status" value="1"/>
</dbReference>
<dbReference type="EMBL" id="ML143392">
    <property type="protein sequence ID" value="TBU33077.1"/>
    <property type="molecule type" value="Genomic_DNA"/>
</dbReference>
<dbReference type="InterPro" id="IPR041752">
    <property type="entry name" value="Coa3"/>
</dbReference>
<dbReference type="Proteomes" id="UP000292957">
    <property type="component" value="Unassembled WGS sequence"/>
</dbReference>
<keyword evidence="9" id="KW-0999">Mitochondrion inner membrane</keyword>
<keyword evidence="6 9" id="KW-1133">Transmembrane helix</keyword>
<gene>
    <name evidence="11" type="ORF">BD311DRAFT_713051</name>
</gene>
<comment type="similarity">
    <text evidence="3 9">Belongs to the COA3 family.</text>
</comment>
<evidence type="ECO:0000256" key="7">
    <source>
        <dbReference type="ARBA" id="ARBA00023128"/>
    </source>
</evidence>
<evidence type="ECO:0000256" key="4">
    <source>
        <dbReference type="ARBA" id="ARBA00011351"/>
    </source>
</evidence>
<feature type="transmembrane region" description="Helical" evidence="9">
    <location>
        <begin position="34"/>
        <end position="53"/>
    </location>
</feature>